<evidence type="ECO:0000313" key="7">
    <source>
        <dbReference type="EMBL" id="NNV56258.1"/>
    </source>
</evidence>
<feature type="transmembrane region" description="Helical" evidence="5">
    <location>
        <begin position="12"/>
        <end position="28"/>
    </location>
</feature>
<comment type="caution">
    <text evidence="7">The sequence shown here is derived from an EMBL/GenBank/DDBJ whole genome shotgun (WGS) entry which is preliminary data.</text>
</comment>
<evidence type="ECO:0000259" key="6">
    <source>
        <dbReference type="PROSITE" id="PS50234"/>
    </source>
</evidence>
<evidence type="ECO:0000256" key="1">
    <source>
        <dbReference type="ARBA" id="ARBA00022475"/>
    </source>
</evidence>
<evidence type="ECO:0000256" key="3">
    <source>
        <dbReference type="ARBA" id="ARBA00022989"/>
    </source>
</evidence>
<evidence type="ECO:0000256" key="4">
    <source>
        <dbReference type="ARBA" id="ARBA00023136"/>
    </source>
</evidence>
<feature type="transmembrane region" description="Helical" evidence="5">
    <location>
        <begin position="305"/>
        <end position="326"/>
    </location>
</feature>
<organism evidence="7 8">
    <name type="scientific">Limnovirga soli</name>
    <dbReference type="NCBI Taxonomy" id="2656915"/>
    <lineage>
        <taxon>Bacteria</taxon>
        <taxon>Pseudomonadati</taxon>
        <taxon>Bacteroidota</taxon>
        <taxon>Chitinophagia</taxon>
        <taxon>Chitinophagales</taxon>
        <taxon>Chitinophagaceae</taxon>
        <taxon>Limnovirga</taxon>
    </lineage>
</organism>
<dbReference type="RefSeq" id="WP_171608199.1">
    <property type="nucleotide sequence ID" value="NZ_WHPF01000008.1"/>
</dbReference>
<dbReference type="Proteomes" id="UP000598971">
    <property type="component" value="Unassembled WGS sequence"/>
</dbReference>
<dbReference type="Pfam" id="PF13519">
    <property type="entry name" value="VWA_2"/>
    <property type="match status" value="1"/>
</dbReference>
<keyword evidence="8" id="KW-1185">Reference proteome</keyword>
<keyword evidence="3 5" id="KW-1133">Transmembrane helix</keyword>
<dbReference type="InterPro" id="IPR050768">
    <property type="entry name" value="UPF0353/GerABKA_families"/>
</dbReference>
<reference evidence="7" key="1">
    <citation type="submission" date="2019-10" db="EMBL/GenBank/DDBJ databases">
        <title>Draft genome sequence of Panacibacter sp. KCS-6.</title>
        <authorList>
            <person name="Yim K.J."/>
        </authorList>
    </citation>
    <scope>NUCLEOTIDE SEQUENCE</scope>
    <source>
        <strain evidence="7">KCS-6</strain>
    </source>
</reference>
<feature type="transmembrane region" description="Helical" evidence="5">
    <location>
        <begin position="58"/>
        <end position="77"/>
    </location>
</feature>
<name>A0A8J8FG01_9BACT</name>
<keyword evidence="4 5" id="KW-0472">Membrane</keyword>
<dbReference type="AlphaFoldDB" id="A0A8J8FG01"/>
<evidence type="ECO:0000256" key="2">
    <source>
        <dbReference type="ARBA" id="ARBA00022692"/>
    </source>
</evidence>
<gene>
    <name evidence="7" type="ORF">GD597_12365</name>
</gene>
<dbReference type="SUPFAM" id="SSF53300">
    <property type="entry name" value="vWA-like"/>
    <property type="match status" value="1"/>
</dbReference>
<sequence>MTFSFEHTEFWLGLLLLIPLLLLFVWVLRKKAEAKRKLGDTALVNQLMGNYSANKYRFKFIITLVALSFCIIATTNFRSTQNGEGEKTAGIDVMIALDVSKSMLSADVKPSRLERAKQLVSLMIENLENNRLGLVVFAGQAFLQMPLTPDLSEAKLFVSNANPDAVPLQGTNISDALERCITGLTTNEKKHKAIVLITDGEDHDANVDKAIQDAIDNGIIIYTVGLGTADGAPIIEPGAGTYKTDANGKTVISKLNELELQQIAAKTGGSYFHMEDVPTTTKALNTALDSIEKKLIEGANGGKTYFSFTPFILALAIILLVAEVFISEIKNKQLA</sequence>
<feature type="domain" description="VWFA" evidence="6">
    <location>
        <begin position="92"/>
        <end position="291"/>
    </location>
</feature>
<proteinExistence type="predicted"/>
<evidence type="ECO:0000256" key="5">
    <source>
        <dbReference type="SAM" id="Phobius"/>
    </source>
</evidence>
<dbReference type="SMART" id="SM00327">
    <property type="entry name" value="VWA"/>
    <property type="match status" value="1"/>
</dbReference>
<keyword evidence="1" id="KW-1003">Cell membrane</keyword>
<dbReference type="InterPro" id="IPR002035">
    <property type="entry name" value="VWF_A"/>
</dbReference>
<dbReference type="EMBL" id="WHPF01000008">
    <property type="protein sequence ID" value="NNV56258.1"/>
    <property type="molecule type" value="Genomic_DNA"/>
</dbReference>
<evidence type="ECO:0000313" key="8">
    <source>
        <dbReference type="Proteomes" id="UP000598971"/>
    </source>
</evidence>
<dbReference type="Gene3D" id="3.40.50.410">
    <property type="entry name" value="von Willebrand factor, type A domain"/>
    <property type="match status" value="1"/>
</dbReference>
<keyword evidence="2 5" id="KW-0812">Transmembrane</keyword>
<dbReference type="InterPro" id="IPR036465">
    <property type="entry name" value="vWFA_dom_sf"/>
</dbReference>
<protein>
    <submittedName>
        <fullName evidence="7">VWA domain-containing protein</fullName>
    </submittedName>
</protein>
<dbReference type="PANTHER" id="PTHR22550">
    <property type="entry name" value="SPORE GERMINATION PROTEIN"/>
    <property type="match status" value="1"/>
</dbReference>
<dbReference type="PROSITE" id="PS50234">
    <property type="entry name" value="VWFA"/>
    <property type="match status" value="1"/>
</dbReference>
<dbReference type="PANTHER" id="PTHR22550:SF5">
    <property type="entry name" value="LEUCINE ZIPPER PROTEIN 4"/>
    <property type="match status" value="1"/>
</dbReference>
<accession>A0A8J8FG01</accession>